<evidence type="ECO:0000256" key="1">
    <source>
        <dbReference type="ARBA" id="ARBA00022676"/>
    </source>
</evidence>
<gene>
    <name evidence="6" type="primary">FucT6-L1</name>
    <name evidence="6" type="ORF">Hamer_G003495</name>
</gene>
<organism evidence="6 7">
    <name type="scientific">Homarus americanus</name>
    <name type="common">American lobster</name>
    <dbReference type="NCBI Taxonomy" id="6706"/>
    <lineage>
        <taxon>Eukaryota</taxon>
        <taxon>Metazoa</taxon>
        <taxon>Ecdysozoa</taxon>
        <taxon>Arthropoda</taxon>
        <taxon>Crustacea</taxon>
        <taxon>Multicrustacea</taxon>
        <taxon>Malacostraca</taxon>
        <taxon>Eumalacostraca</taxon>
        <taxon>Eucarida</taxon>
        <taxon>Decapoda</taxon>
        <taxon>Pleocyemata</taxon>
        <taxon>Astacidea</taxon>
        <taxon>Nephropoidea</taxon>
        <taxon>Nephropidae</taxon>
        <taxon>Homarus</taxon>
    </lineage>
</organism>
<dbReference type="CDD" id="cd11300">
    <property type="entry name" value="Fut8_like"/>
    <property type="match status" value="1"/>
</dbReference>
<proteinExistence type="inferred from homology"/>
<comment type="caution">
    <text evidence="3">Lacks conserved residue(s) required for the propagation of feature annotation.</text>
</comment>
<accession>A0A8J5JU34</accession>
<evidence type="ECO:0000313" key="6">
    <source>
        <dbReference type="EMBL" id="KAG7164327.1"/>
    </source>
</evidence>
<dbReference type="InterPro" id="IPR045573">
    <property type="entry name" value="Fut8_N_cat"/>
</dbReference>
<comment type="similarity">
    <text evidence="3">Belongs to the glycosyltransferase 23 family.</text>
</comment>
<evidence type="ECO:0000313" key="7">
    <source>
        <dbReference type="Proteomes" id="UP000747542"/>
    </source>
</evidence>
<evidence type="ECO:0000259" key="5">
    <source>
        <dbReference type="PROSITE" id="PS51659"/>
    </source>
</evidence>
<dbReference type="Gene3D" id="2.30.30.40">
    <property type="entry name" value="SH3 Domains"/>
    <property type="match status" value="1"/>
</dbReference>
<feature type="domain" description="GT23" evidence="5">
    <location>
        <begin position="118"/>
        <end position="355"/>
    </location>
</feature>
<comment type="caution">
    <text evidence="6">The sequence shown here is derived from an EMBL/GenBank/DDBJ whole genome shotgun (WGS) entry which is preliminary data.</text>
</comment>
<keyword evidence="1 3" id="KW-0328">Glycosyltransferase</keyword>
<feature type="coiled-coil region" evidence="4">
    <location>
        <begin position="35"/>
        <end position="69"/>
    </location>
</feature>
<dbReference type="EMBL" id="JAHLQT010025476">
    <property type="protein sequence ID" value="KAG7164327.1"/>
    <property type="molecule type" value="Genomic_DNA"/>
</dbReference>
<dbReference type="Proteomes" id="UP000747542">
    <property type="component" value="Unassembled WGS sequence"/>
</dbReference>
<evidence type="ECO:0000256" key="3">
    <source>
        <dbReference type="PROSITE-ProRule" id="PRU00992"/>
    </source>
</evidence>
<dbReference type="Gene3D" id="3.40.50.11350">
    <property type="match status" value="1"/>
</dbReference>
<dbReference type="InterPro" id="IPR027350">
    <property type="entry name" value="GT23_dom"/>
</dbReference>
<dbReference type="AlphaFoldDB" id="A0A8J5JU34"/>
<dbReference type="PROSITE" id="PS51659">
    <property type="entry name" value="GT23"/>
    <property type="match status" value="1"/>
</dbReference>
<protein>
    <submittedName>
        <fullName evidence="6">Alpha-(1 6)-fucosyltransferase-like 1</fullName>
    </submittedName>
</protein>
<name>A0A8J5JU34_HOMAM</name>
<evidence type="ECO:0000256" key="2">
    <source>
        <dbReference type="ARBA" id="ARBA00022679"/>
    </source>
</evidence>
<reference evidence="6" key="1">
    <citation type="journal article" date="2021" name="Sci. Adv.">
        <title>The American lobster genome reveals insights on longevity, neural, and immune adaptations.</title>
        <authorList>
            <person name="Polinski J.M."/>
            <person name="Zimin A.V."/>
            <person name="Clark K.F."/>
            <person name="Kohn A.B."/>
            <person name="Sadowski N."/>
            <person name="Timp W."/>
            <person name="Ptitsyn A."/>
            <person name="Khanna P."/>
            <person name="Romanova D.Y."/>
            <person name="Williams P."/>
            <person name="Greenwood S.J."/>
            <person name="Moroz L.L."/>
            <person name="Walt D.R."/>
            <person name="Bodnar A.G."/>
        </authorList>
    </citation>
    <scope>NUCLEOTIDE SEQUENCE</scope>
    <source>
        <strain evidence="6">GMGI-L3</strain>
    </source>
</reference>
<keyword evidence="7" id="KW-1185">Reference proteome</keyword>
<dbReference type="GO" id="GO:0006487">
    <property type="term" value="P:protein N-linked glycosylation"/>
    <property type="evidence" value="ECO:0007669"/>
    <property type="project" value="TreeGrafter"/>
</dbReference>
<dbReference type="GO" id="GO:0046921">
    <property type="term" value="F:alpha-(1-&gt;6)-fucosyltransferase activity"/>
    <property type="evidence" value="ECO:0007669"/>
    <property type="project" value="TreeGrafter"/>
</dbReference>
<sequence length="444" mass="52041">MEHELVQRQVEGTCRRTNGLSMIRSNNSCKKKVKSKKVEVNANELKNILEEIQDRIRVTQYDLRQLKDVDGSRTWREREAAELSDLIQRRLYAIQHPPNCTTAKTVACRMERRTLVLYPGNWNKYFLPINSSCNSSHLTNISRWPGLEGDIRVIEFPLWDKPVPAPDYMPLSLPRDIWRRLVRFHGDPGAWWVGQFFQYVLRPNQHLQDIIHNLTTTLDFQTPIVGVHIRLTDKKKEAKLHSLEEYMTQVEEYYKVLDLKEKNATRRIYLASDERKIFSDAKIKYPHYQILYNPESEKLGELKLRRYSVSSCLTDIFMLSRCSLVVATLSSNIGRLVYEIMQSLYPDGSLYFSSLDNDYFVHFQRPKLARARFPHSPRRQGVIKMQTGDLVKEGYKYPINFHNGFAEGINLRTKEKGKYPYYKVESVYDIVNTSYSHDDATGKL</sequence>
<evidence type="ECO:0000256" key="4">
    <source>
        <dbReference type="SAM" id="Coils"/>
    </source>
</evidence>
<dbReference type="PANTHER" id="PTHR13132">
    <property type="entry name" value="ALPHA- 1,6 -FUCOSYLTRANSFERASE"/>
    <property type="match status" value="1"/>
</dbReference>
<dbReference type="Pfam" id="PF19745">
    <property type="entry name" value="FUT8_N_cat"/>
    <property type="match status" value="2"/>
</dbReference>
<dbReference type="PANTHER" id="PTHR13132:SF29">
    <property type="entry name" value="ALPHA-(1,6)-FUCOSYLTRANSFERASE"/>
    <property type="match status" value="1"/>
</dbReference>
<keyword evidence="2 3" id="KW-0808">Transferase</keyword>
<keyword evidence="4" id="KW-0175">Coiled coil</keyword>